<proteinExistence type="predicted"/>
<evidence type="ECO:0000313" key="1">
    <source>
        <dbReference type="EMBL" id="CCO92985.1"/>
    </source>
</evidence>
<protein>
    <submittedName>
        <fullName evidence="1">Uncharacterized protein</fullName>
    </submittedName>
</protein>
<dbReference type="Proteomes" id="UP000013111">
    <property type="component" value="Unassembled WGS sequence"/>
</dbReference>
<evidence type="ECO:0000313" key="2">
    <source>
        <dbReference type="Proteomes" id="UP000013111"/>
    </source>
</evidence>
<organism evidence="1 2">
    <name type="scientific">Erwinia amylovora NBRC 12687 = CFBP 1232</name>
    <dbReference type="NCBI Taxonomy" id="1219359"/>
    <lineage>
        <taxon>Bacteria</taxon>
        <taxon>Pseudomonadati</taxon>
        <taxon>Pseudomonadota</taxon>
        <taxon>Gammaproteobacteria</taxon>
        <taxon>Enterobacterales</taxon>
        <taxon>Erwiniaceae</taxon>
        <taxon>Erwinia</taxon>
    </lineage>
</organism>
<dbReference type="EMBL" id="CAPB01000008">
    <property type="protein sequence ID" value="CCO92985.1"/>
    <property type="molecule type" value="Genomic_DNA"/>
</dbReference>
<gene>
    <name evidence="1" type="ORF">BN437_1031</name>
</gene>
<reference evidence="1 2" key="2">
    <citation type="submission" date="2013-04" db="EMBL/GenBank/DDBJ databases">
        <title>Comparative genomics of 12 strains of Erwinia amylovora identifies a pan-genome with a large conserved core and provides insights into host specificity.</title>
        <authorList>
            <person name="Mann R.A."/>
            <person name="Smits T.H.M."/>
            <person name="Buehlmann A."/>
            <person name="Blom J."/>
            <person name="Goesmann A."/>
            <person name="Frey J.E."/>
            <person name="Plummer K.M."/>
            <person name="Beer S.V."/>
            <person name="Luck J."/>
            <person name="Duffy B."/>
            <person name="Rodoni B."/>
        </authorList>
    </citation>
    <scope>NUCLEOTIDE SEQUENCE [LARGE SCALE GENOMIC DNA]</scope>
    <source>
        <strain evidence="2">CFBP 1232</strain>
    </source>
</reference>
<accession>A0A831A2B5</accession>
<dbReference type="AlphaFoldDB" id="A0A831A2B5"/>
<comment type="caution">
    <text evidence="1">The sequence shown here is derived from an EMBL/GenBank/DDBJ whole genome shotgun (WGS) entry which is preliminary data.</text>
</comment>
<reference evidence="1 2" key="1">
    <citation type="submission" date="2012-11" db="EMBL/GenBank/DDBJ databases">
        <authorList>
            <person name="Linke B."/>
        </authorList>
    </citation>
    <scope>NUCLEOTIDE SEQUENCE [LARGE SCALE GENOMIC DNA]</scope>
    <source>
        <strain evidence="2">CFBP 1232</strain>
    </source>
</reference>
<sequence length="60" mass="6738">MASLSVPHCQVAGFRTGRELKKTVPVSKVAMGYWPCSGFESPEPVKTAIRQIKKDSWRYP</sequence>
<name>A0A831A2B5_ERWAM</name>